<comment type="caution">
    <text evidence="2">The sequence shown here is derived from an EMBL/GenBank/DDBJ whole genome shotgun (WGS) entry which is preliminary data.</text>
</comment>
<proteinExistence type="predicted"/>
<evidence type="ECO:0008006" key="4">
    <source>
        <dbReference type="Google" id="ProtNLM"/>
    </source>
</evidence>
<keyword evidence="1" id="KW-1133">Transmembrane helix</keyword>
<sequence length="303" mass="32138">MKALAHFVMRGYSQAALVAAVSALLSMLMPLLGLISSASVGLVTLRNGARAGALLMLLSTLGAGMFAWLALGSPWPALGVLLVFWLPVWALAVVLRLGRSLDLTVQLAGLGGLLLVVVLFTLIGDPADYWHQLLDPVRQSLLKDGLIEAESSQALFAEIERWMTGAFAAGLVLQSLVGLFLARWWQAVLFNPGGFGQEFRALDIGRVAGGLFLVLLGWVLIGAGAGVAAGLLPVSGVLLLLQGLAVAHGVRHIRNAPRGWLIGLYVLMVLFMPQMGLLVACLGLVDVWLDIRGRVARRTSKPG</sequence>
<evidence type="ECO:0000256" key="1">
    <source>
        <dbReference type="SAM" id="Phobius"/>
    </source>
</evidence>
<feature type="transmembrane region" description="Helical" evidence="1">
    <location>
        <begin position="77"/>
        <end position="95"/>
    </location>
</feature>
<organism evidence="2 3">
    <name type="scientific">Thiorhodococcus fuscus</name>
    <dbReference type="NCBI Taxonomy" id="527200"/>
    <lineage>
        <taxon>Bacteria</taxon>
        <taxon>Pseudomonadati</taxon>
        <taxon>Pseudomonadota</taxon>
        <taxon>Gammaproteobacteria</taxon>
        <taxon>Chromatiales</taxon>
        <taxon>Chromatiaceae</taxon>
        <taxon>Thiorhodococcus</taxon>
    </lineage>
</organism>
<keyword evidence="1" id="KW-0812">Transmembrane</keyword>
<dbReference type="RefSeq" id="WP_386027759.1">
    <property type="nucleotide sequence ID" value="NZ_JBHUHX010000040.1"/>
</dbReference>
<gene>
    <name evidence="2" type="ORF">ACFSJC_14635</name>
</gene>
<dbReference type="EMBL" id="JBHUHX010000040">
    <property type="protein sequence ID" value="MFD2113085.1"/>
    <property type="molecule type" value="Genomic_DNA"/>
</dbReference>
<accession>A0ABW4YAI2</accession>
<protein>
    <recommendedName>
        <fullName evidence="4">DUF2232 domain-containing protein</fullName>
    </recommendedName>
</protein>
<feature type="transmembrane region" description="Helical" evidence="1">
    <location>
        <begin position="162"/>
        <end position="182"/>
    </location>
</feature>
<name>A0ABW4YAI2_9GAMM</name>
<dbReference type="Proteomes" id="UP001597337">
    <property type="component" value="Unassembled WGS sequence"/>
</dbReference>
<feature type="transmembrane region" description="Helical" evidence="1">
    <location>
        <begin position="52"/>
        <end position="71"/>
    </location>
</feature>
<keyword evidence="3" id="KW-1185">Reference proteome</keyword>
<evidence type="ECO:0000313" key="3">
    <source>
        <dbReference type="Proteomes" id="UP001597337"/>
    </source>
</evidence>
<reference evidence="3" key="1">
    <citation type="journal article" date="2019" name="Int. J. Syst. Evol. Microbiol.">
        <title>The Global Catalogue of Microorganisms (GCM) 10K type strain sequencing project: providing services to taxonomists for standard genome sequencing and annotation.</title>
        <authorList>
            <consortium name="The Broad Institute Genomics Platform"/>
            <consortium name="The Broad Institute Genome Sequencing Center for Infectious Disease"/>
            <person name="Wu L."/>
            <person name="Ma J."/>
        </authorList>
    </citation>
    <scope>NUCLEOTIDE SEQUENCE [LARGE SCALE GENOMIC DNA]</scope>
    <source>
        <strain evidence="3">KACC 12597</strain>
    </source>
</reference>
<evidence type="ECO:0000313" key="2">
    <source>
        <dbReference type="EMBL" id="MFD2113085.1"/>
    </source>
</evidence>
<feature type="transmembrane region" description="Helical" evidence="1">
    <location>
        <begin position="203"/>
        <end position="221"/>
    </location>
</feature>
<feature type="transmembrane region" description="Helical" evidence="1">
    <location>
        <begin position="12"/>
        <end position="45"/>
    </location>
</feature>
<feature type="transmembrane region" description="Helical" evidence="1">
    <location>
        <begin position="107"/>
        <end position="124"/>
    </location>
</feature>
<feature type="transmembrane region" description="Helical" evidence="1">
    <location>
        <begin position="259"/>
        <end position="285"/>
    </location>
</feature>
<keyword evidence="1" id="KW-0472">Membrane</keyword>
<feature type="transmembrane region" description="Helical" evidence="1">
    <location>
        <begin position="227"/>
        <end position="247"/>
    </location>
</feature>